<dbReference type="EMBL" id="EAAA01000797">
    <property type="status" value="NOT_ANNOTATED_CDS"/>
    <property type="molecule type" value="Genomic_DNA"/>
</dbReference>
<reference evidence="1" key="4">
    <citation type="submission" date="2025-09" db="UniProtKB">
        <authorList>
            <consortium name="Ensembl"/>
        </authorList>
    </citation>
    <scope>IDENTIFICATION</scope>
</reference>
<dbReference type="HOGENOM" id="CLU_1524586_0_0_1"/>
<accession>H2Y2H6</accession>
<reference evidence="1" key="2">
    <citation type="journal article" date="2008" name="Genome Biol.">
        <title>Improved genome assembly and evidence-based global gene model set for the chordate Ciona intestinalis: new insight into intron and operon populations.</title>
        <authorList>
            <person name="Satou Y."/>
            <person name="Mineta K."/>
            <person name="Ogasawara M."/>
            <person name="Sasakura Y."/>
            <person name="Shoguchi E."/>
            <person name="Ueno K."/>
            <person name="Yamada L."/>
            <person name="Matsumoto J."/>
            <person name="Wasserscheid J."/>
            <person name="Dewar K."/>
            <person name="Wiley G.B."/>
            <person name="Macmil S.L."/>
            <person name="Roe B.A."/>
            <person name="Zeller R.W."/>
            <person name="Hastings K.E."/>
            <person name="Lemaire P."/>
            <person name="Lindquist E."/>
            <person name="Endo T."/>
            <person name="Hotta K."/>
            <person name="Inaba K."/>
        </authorList>
    </citation>
    <scope>NUCLEOTIDE SEQUENCE [LARGE SCALE GENOMIC DNA]</scope>
    <source>
        <strain evidence="1">wild type</strain>
    </source>
</reference>
<keyword evidence="2" id="KW-1185">Reference proteome</keyword>
<organism evidence="1 2">
    <name type="scientific">Ciona intestinalis</name>
    <name type="common">Transparent sea squirt</name>
    <name type="synonym">Ascidia intestinalis</name>
    <dbReference type="NCBI Taxonomy" id="7719"/>
    <lineage>
        <taxon>Eukaryota</taxon>
        <taxon>Metazoa</taxon>
        <taxon>Chordata</taxon>
        <taxon>Tunicata</taxon>
        <taxon>Ascidiacea</taxon>
        <taxon>Phlebobranchia</taxon>
        <taxon>Cionidae</taxon>
        <taxon>Ciona</taxon>
    </lineage>
</organism>
<dbReference type="Proteomes" id="UP000008144">
    <property type="component" value="Chromosome 11"/>
</dbReference>
<proteinExistence type="predicted"/>
<evidence type="ECO:0008006" key="3">
    <source>
        <dbReference type="Google" id="ProtNLM"/>
    </source>
</evidence>
<sequence>MWPYYDIMHRLMTAQPHRQIAIVAPGLSNLKEDTSDSDVLENEFLIQNISGMSTMGGVSTIGGVSTMCSMSTQGNMVTCGLSSCSNTTTDVVTCGIIPSTITLHGRPDKTQTFQDEMEEEISSLMNTTTTTTPSSVDAHQLFFLSVAQETKNWSDLDKAKLKLEIRKLILSIQFGQ</sequence>
<protein>
    <recommendedName>
        <fullName evidence="3">BESS domain-containing protein</fullName>
    </recommendedName>
</protein>
<name>H2Y2H6_CIOIN</name>
<reference evidence="2" key="1">
    <citation type="journal article" date="2002" name="Science">
        <title>The draft genome of Ciona intestinalis: insights into chordate and vertebrate origins.</title>
        <authorList>
            <person name="Dehal P."/>
            <person name="Satou Y."/>
            <person name="Campbell R.K."/>
            <person name="Chapman J."/>
            <person name="Degnan B."/>
            <person name="De Tomaso A."/>
            <person name="Davidson B."/>
            <person name="Di Gregorio A."/>
            <person name="Gelpke M."/>
            <person name="Goodstein D.M."/>
            <person name="Harafuji N."/>
            <person name="Hastings K.E."/>
            <person name="Ho I."/>
            <person name="Hotta K."/>
            <person name="Huang W."/>
            <person name="Kawashima T."/>
            <person name="Lemaire P."/>
            <person name="Martinez D."/>
            <person name="Meinertzhagen I.A."/>
            <person name="Necula S."/>
            <person name="Nonaka M."/>
            <person name="Putnam N."/>
            <person name="Rash S."/>
            <person name="Saiga H."/>
            <person name="Satake M."/>
            <person name="Terry A."/>
            <person name="Yamada L."/>
            <person name="Wang H.G."/>
            <person name="Awazu S."/>
            <person name="Azumi K."/>
            <person name="Boore J."/>
            <person name="Branno M."/>
            <person name="Chin-Bow S."/>
            <person name="DeSantis R."/>
            <person name="Doyle S."/>
            <person name="Francino P."/>
            <person name="Keys D.N."/>
            <person name="Haga S."/>
            <person name="Hayashi H."/>
            <person name="Hino K."/>
            <person name="Imai K.S."/>
            <person name="Inaba K."/>
            <person name="Kano S."/>
            <person name="Kobayashi K."/>
            <person name="Kobayashi M."/>
            <person name="Lee B.I."/>
            <person name="Makabe K.W."/>
            <person name="Manohar C."/>
            <person name="Matassi G."/>
            <person name="Medina M."/>
            <person name="Mochizuki Y."/>
            <person name="Mount S."/>
            <person name="Morishita T."/>
            <person name="Miura S."/>
            <person name="Nakayama A."/>
            <person name="Nishizaka S."/>
            <person name="Nomoto H."/>
            <person name="Ohta F."/>
            <person name="Oishi K."/>
            <person name="Rigoutsos I."/>
            <person name="Sano M."/>
            <person name="Sasaki A."/>
            <person name="Sasakura Y."/>
            <person name="Shoguchi E."/>
            <person name="Shin-i T."/>
            <person name="Spagnuolo A."/>
            <person name="Stainier D."/>
            <person name="Suzuki M.M."/>
            <person name="Tassy O."/>
            <person name="Takatori N."/>
            <person name="Tokuoka M."/>
            <person name="Yagi K."/>
            <person name="Yoshizaki F."/>
            <person name="Wada S."/>
            <person name="Zhang C."/>
            <person name="Hyatt P.D."/>
            <person name="Larimer F."/>
            <person name="Detter C."/>
            <person name="Doggett N."/>
            <person name="Glavina T."/>
            <person name="Hawkins T."/>
            <person name="Richardson P."/>
            <person name="Lucas S."/>
            <person name="Kohara Y."/>
            <person name="Levine M."/>
            <person name="Satoh N."/>
            <person name="Rokhsar D.S."/>
        </authorList>
    </citation>
    <scope>NUCLEOTIDE SEQUENCE [LARGE SCALE GENOMIC DNA]</scope>
</reference>
<dbReference type="AlphaFoldDB" id="H2Y2H6"/>
<evidence type="ECO:0000313" key="2">
    <source>
        <dbReference type="Proteomes" id="UP000008144"/>
    </source>
</evidence>
<dbReference type="Ensembl" id="ENSCINT00000033351.1">
    <property type="protein sequence ID" value="ENSCINP00000036111.1"/>
    <property type="gene ID" value="ENSCING00000024380.1"/>
</dbReference>
<dbReference type="InParanoid" id="H2Y2H6"/>
<evidence type="ECO:0000313" key="1">
    <source>
        <dbReference type="Ensembl" id="ENSCINP00000036111.1"/>
    </source>
</evidence>
<reference evidence="1" key="3">
    <citation type="submission" date="2025-08" db="UniProtKB">
        <authorList>
            <consortium name="Ensembl"/>
        </authorList>
    </citation>
    <scope>IDENTIFICATION</scope>
</reference>